<dbReference type="Proteomes" id="UP000189703">
    <property type="component" value="Unplaced"/>
</dbReference>
<evidence type="ECO:0000259" key="2">
    <source>
        <dbReference type="Pfam" id="PF24750"/>
    </source>
</evidence>
<dbReference type="PANTHER" id="PTHR35546">
    <property type="entry name" value="F-BOX PROTEIN INTERACTION DOMAIN PROTEIN-RELATED"/>
    <property type="match status" value="1"/>
</dbReference>
<dbReference type="InterPro" id="IPR036047">
    <property type="entry name" value="F-box-like_dom_sf"/>
</dbReference>
<dbReference type="RefSeq" id="XP_010271380.1">
    <property type="nucleotide sequence ID" value="XM_010273078.2"/>
</dbReference>
<dbReference type="Pfam" id="PF00646">
    <property type="entry name" value="F-box"/>
    <property type="match status" value="1"/>
</dbReference>
<sequence length="414" mass="46591">MMEEEGEEQVPSGVPSLNSDVYSEILYRLNVKSISRFKSVSKEWNAIISSPSFALNYSKRKPSITGFFYSSSRAYKEKLRYVSIDHREDDVSDPSSCLGFLDNPAILRNSCNGLLHWSCSRDLHYISNPLTRKSVPVPWTAVDVSVFFSSGIAFDPSVSLHFELVVLMLQFQSGEGHHLHVKTFRSETGQWGETKKILTIDPQVRVRLFPISPYQGVYLNGCLHWEMNDNALLVYNVNQESAYLMELPPLQSSSSSYPQPRRRRPFRFMGLLGEQRSNSLTGCLGESGGCLHWCRLGQHLLQVWSLQNNEHSSSVDWIPKYTVYLDALLLENSQTSGAIIKGEILVLGFLHDCRGVLLSQGGKVLAYHFGSNLANGVTKIESNVWSVIQPYMFFPFVHSSAVANCLGLFLCQSI</sequence>
<dbReference type="AlphaFoldDB" id="A0A1U8AU00"/>
<name>A0A1U8AU00_NELNU</name>
<evidence type="ECO:0000313" key="3">
    <source>
        <dbReference type="Proteomes" id="UP000189703"/>
    </source>
</evidence>
<dbReference type="InterPro" id="IPR055290">
    <property type="entry name" value="At3g26010-like"/>
</dbReference>
<dbReference type="SUPFAM" id="SSF81383">
    <property type="entry name" value="F-box domain"/>
    <property type="match status" value="1"/>
</dbReference>
<feature type="domain" description="F-box protein At3g26010-like beta-propeller" evidence="2">
    <location>
        <begin position="108"/>
        <end position="310"/>
    </location>
</feature>
<dbReference type="InterPro" id="IPR056592">
    <property type="entry name" value="Beta-prop_At3g26010-like"/>
</dbReference>
<dbReference type="InterPro" id="IPR001810">
    <property type="entry name" value="F-box_dom"/>
</dbReference>
<keyword evidence="3" id="KW-1185">Reference proteome</keyword>
<accession>A0A1U8AU00</accession>
<evidence type="ECO:0000313" key="4">
    <source>
        <dbReference type="RefSeq" id="XP_010271380.1"/>
    </source>
</evidence>
<dbReference type="OMA" id="LHWEMND"/>
<protein>
    <submittedName>
        <fullName evidence="4">Uncharacterized protein LOC104607435</fullName>
    </submittedName>
</protein>
<gene>
    <name evidence="4" type="primary">LOC104607435</name>
</gene>
<dbReference type="OrthoDB" id="1515327at2759"/>
<dbReference type="Pfam" id="PF24750">
    <property type="entry name" value="b-prop_At3g26010-like"/>
    <property type="match status" value="1"/>
</dbReference>
<reference evidence="4" key="1">
    <citation type="submission" date="2025-08" db="UniProtKB">
        <authorList>
            <consortium name="RefSeq"/>
        </authorList>
    </citation>
    <scope>IDENTIFICATION</scope>
</reference>
<dbReference type="PANTHER" id="PTHR35546:SF130">
    <property type="entry name" value="EXPRESSED PROTEIN"/>
    <property type="match status" value="1"/>
</dbReference>
<proteinExistence type="predicted"/>
<dbReference type="KEGG" id="nnu:104607435"/>
<feature type="domain" description="F-box" evidence="1">
    <location>
        <begin position="16"/>
        <end position="53"/>
    </location>
</feature>
<dbReference type="CDD" id="cd22157">
    <property type="entry name" value="F-box_AtFBW1-like"/>
    <property type="match status" value="1"/>
</dbReference>
<dbReference type="GeneID" id="104607435"/>
<evidence type="ECO:0000259" key="1">
    <source>
        <dbReference type="Pfam" id="PF00646"/>
    </source>
</evidence>
<organism evidence="3 4">
    <name type="scientific">Nelumbo nucifera</name>
    <name type="common">Sacred lotus</name>
    <dbReference type="NCBI Taxonomy" id="4432"/>
    <lineage>
        <taxon>Eukaryota</taxon>
        <taxon>Viridiplantae</taxon>
        <taxon>Streptophyta</taxon>
        <taxon>Embryophyta</taxon>
        <taxon>Tracheophyta</taxon>
        <taxon>Spermatophyta</taxon>
        <taxon>Magnoliopsida</taxon>
        <taxon>Proteales</taxon>
        <taxon>Nelumbonaceae</taxon>
        <taxon>Nelumbo</taxon>
    </lineage>
</organism>